<comment type="similarity">
    <text evidence="2">Belongs to the LarC family.</text>
</comment>
<dbReference type="AlphaFoldDB" id="A0A194AHD3"/>
<dbReference type="PANTHER" id="PTHR36566:SF1">
    <property type="entry name" value="PYRIDINIUM-3,5-BISTHIOCARBOXYLIC ACID MONONUCLEOTIDE NICKEL INSERTION PROTEIN"/>
    <property type="match status" value="1"/>
</dbReference>
<name>A0A194AHD3_9BACT</name>
<dbReference type="HAMAP" id="MF_01074">
    <property type="entry name" value="LarC"/>
    <property type="match status" value="1"/>
</dbReference>
<dbReference type="Proteomes" id="UP000095200">
    <property type="component" value="Unassembled WGS sequence"/>
</dbReference>
<dbReference type="GO" id="GO:0016829">
    <property type="term" value="F:lyase activity"/>
    <property type="evidence" value="ECO:0007669"/>
    <property type="project" value="UniProtKB-UniRule"/>
</dbReference>
<dbReference type="STRING" id="1592317.DPF_1206"/>
<dbReference type="NCBIfam" id="TIGR00299">
    <property type="entry name" value="nickel pincer cofactor biosynthesis protein LarC"/>
    <property type="match status" value="1"/>
</dbReference>
<organism evidence="3 4">
    <name type="scientific">Desulfoplanes formicivorans</name>
    <dbReference type="NCBI Taxonomy" id="1592317"/>
    <lineage>
        <taxon>Bacteria</taxon>
        <taxon>Pseudomonadati</taxon>
        <taxon>Thermodesulfobacteriota</taxon>
        <taxon>Desulfovibrionia</taxon>
        <taxon>Desulfovibrionales</taxon>
        <taxon>Desulfoplanaceae</taxon>
        <taxon>Desulfoplanes</taxon>
    </lineage>
</organism>
<keyword evidence="1 2" id="KW-0533">Nickel</keyword>
<keyword evidence="2" id="KW-0456">Lyase</keyword>
<evidence type="ECO:0000256" key="1">
    <source>
        <dbReference type="ARBA" id="ARBA00022596"/>
    </source>
</evidence>
<dbReference type="RefSeq" id="WP_069858069.1">
    <property type="nucleotide sequence ID" value="NZ_BDFE01000015.1"/>
</dbReference>
<keyword evidence="4" id="KW-1185">Reference proteome</keyword>
<gene>
    <name evidence="3" type="ORF">DPF_1206</name>
</gene>
<dbReference type="InterPro" id="IPR002822">
    <property type="entry name" value="Ni_insertion"/>
</dbReference>
<evidence type="ECO:0000313" key="3">
    <source>
        <dbReference type="EMBL" id="GAU08496.1"/>
    </source>
</evidence>
<evidence type="ECO:0000313" key="4">
    <source>
        <dbReference type="Proteomes" id="UP000095200"/>
    </source>
</evidence>
<accession>A0A194AHD3</accession>
<dbReference type="Pfam" id="PF01969">
    <property type="entry name" value="Ni_insertion"/>
    <property type="match status" value="1"/>
</dbReference>
<dbReference type="Gene3D" id="3.10.20.300">
    <property type="entry name" value="mk0293 like domain"/>
    <property type="match status" value="1"/>
</dbReference>
<dbReference type="Gene3D" id="3.30.70.1380">
    <property type="entry name" value="Transcriptional regulatory protein pf0864 domain like"/>
    <property type="match status" value="1"/>
</dbReference>
<reference evidence="4" key="1">
    <citation type="submission" date="2016-06" db="EMBL/GenBank/DDBJ databases">
        <title>Draft genome sequence of Desulfoplanes formicivorans strain Pf12B.</title>
        <authorList>
            <person name="Watanabe M."/>
            <person name="Kojima H."/>
            <person name="Fukui M."/>
        </authorList>
    </citation>
    <scope>NUCLEOTIDE SEQUENCE [LARGE SCALE GENOMIC DNA]</scope>
    <source>
        <strain evidence="4">Pf12B</strain>
    </source>
</reference>
<proteinExistence type="inferred from homology"/>
<protein>
    <recommendedName>
        <fullName evidence="2">Putative nickel insertion protein</fullName>
    </recommendedName>
</protein>
<dbReference type="EMBL" id="BDFE01000015">
    <property type="protein sequence ID" value="GAU08496.1"/>
    <property type="molecule type" value="Genomic_DNA"/>
</dbReference>
<dbReference type="PANTHER" id="PTHR36566">
    <property type="entry name" value="NICKEL INSERTION PROTEIN-RELATED"/>
    <property type="match status" value="1"/>
</dbReference>
<dbReference type="GO" id="GO:0016151">
    <property type="term" value="F:nickel cation binding"/>
    <property type="evidence" value="ECO:0007669"/>
    <property type="project" value="UniProtKB-UniRule"/>
</dbReference>
<comment type="caution">
    <text evidence="3">The sequence shown here is derived from an EMBL/GenBank/DDBJ whole genome shotgun (WGS) entry which is preliminary data.</text>
</comment>
<evidence type="ECO:0000256" key="2">
    <source>
        <dbReference type="HAMAP-Rule" id="MF_01074"/>
    </source>
</evidence>
<dbReference type="OrthoDB" id="9765625at2"/>
<sequence length="401" mass="44497">MHILYYDCFAGISGDMNLGAMIDLGVDPDLLAGELSKLGLDDEFRLEIQSDKRKNISGTRVDVILTHQEHGHRNLADAHPPHRNLRDIRTIIHHSTLNEKVKQTSLAMFDHLARAEAKVHNTTIQDVHFHEVGATDAIVDMVGAAICWHFLDVQAVWSSPVELGGGVVHCAHGIMPVPAPATVELLTGCPTSRGRVNKEATTPTGAAILKTLVNRFTSTPEMVVTRTGYGIGHRDTTIPNILRVHLATVQDEPDGWQTSAACMLECTIDDMTPEALGVAMDVLLAAKPMDVHFTPVFMKKNRPGTNVCVLCSLEDEDRFKRLLFKHTTTLGIRSMIVAKSTLARTFEPLVTRWGTVTMKNALMDRQVIRSKPELEDCRNIAQNNDISLDQVYREIYRDQDS</sequence>